<organism evidence="2 3">
    <name type="scientific">Romanomermis culicivorax</name>
    <name type="common">Nematode worm</name>
    <dbReference type="NCBI Taxonomy" id="13658"/>
    <lineage>
        <taxon>Eukaryota</taxon>
        <taxon>Metazoa</taxon>
        <taxon>Ecdysozoa</taxon>
        <taxon>Nematoda</taxon>
        <taxon>Enoplea</taxon>
        <taxon>Dorylaimia</taxon>
        <taxon>Mermithida</taxon>
        <taxon>Mermithoidea</taxon>
        <taxon>Mermithidae</taxon>
        <taxon>Romanomermis</taxon>
    </lineage>
</organism>
<protein>
    <submittedName>
        <fullName evidence="3">Uncharacterized protein</fullName>
    </submittedName>
</protein>
<proteinExistence type="predicted"/>
<name>A0A915KTQ8_ROMCU</name>
<evidence type="ECO:0000256" key="1">
    <source>
        <dbReference type="SAM" id="MobiDB-lite"/>
    </source>
</evidence>
<dbReference type="AlphaFoldDB" id="A0A915KTQ8"/>
<keyword evidence="2" id="KW-1185">Reference proteome</keyword>
<dbReference type="Proteomes" id="UP000887565">
    <property type="component" value="Unplaced"/>
</dbReference>
<accession>A0A915KTQ8</accession>
<evidence type="ECO:0000313" key="2">
    <source>
        <dbReference type="Proteomes" id="UP000887565"/>
    </source>
</evidence>
<feature type="compositionally biased region" description="Low complexity" evidence="1">
    <location>
        <begin position="54"/>
        <end position="65"/>
    </location>
</feature>
<sequence length="113" mass="11611">MGQKVSGGIASSSANFLSGGGAVSNNSGGNHRRNSSTFGGSSPAPGSNHRFGLSSRPSTSSAAAATIADPNNALLRLALDRMPPGYDFSAQDIIRPYRMDIIFSSPAPSREVQ</sequence>
<evidence type="ECO:0000313" key="3">
    <source>
        <dbReference type="WBParaSite" id="nRc.2.0.1.t41512-RA"/>
    </source>
</evidence>
<reference evidence="3" key="1">
    <citation type="submission" date="2022-11" db="UniProtKB">
        <authorList>
            <consortium name="WormBaseParasite"/>
        </authorList>
    </citation>
    <scope>IDENTIFICATION</scope>
</reference>
<dbReference type="WBParaSite" id="nRc.2.0.1.t41512-RA">
    <property type="protein sequence ID" value="nRc.2.0.1.t41512-RA"/>
    <property type="gene ID" value="nRc.2.0.1.g41512"/>
</dbReference>
<feature type="region of interest" description="Disordered" evidence="1">
    <location>
        <begin position="1"/>
        <end position="65"/>
    </location>
</feature>